<dbReference type="EMBL" id="JAUJYO010000006">
    <property type="protein sequence ID" value="KAK1315015.1"/>
    <property type="molecule type" value="Genomic_DNA"/>
</dbReference>
<dbReference type="InterPro" id="IPR025322">
    <property type="entry name" value="PADRE_dom"/>
</dbReference>
<sequence length="186" mass="20754">MGSCFSYTAVDTDPPTAKIVSLDGSLKEFSVPVEASHALKGEDDGERCFLCSSDKLYYEECATEMRPDEFLEVGQIYFVLPDEYRRRVLTSSDMVALAVKASSAMEGDGTKMKKKRRRRRRGGRAAAAQVVPMVVSDERFNGGGGFGEVLVDLEWSKKRRRRRTGGLKRGDYRVNLSTIYEGSVDD</sequence>
<reference evidence="2" key="2">
    <citation type="submission" date="2023-06" db="EMBL/GenBank/DDBJ databases">
        <authorList>
            <person name="Ma L."/>
            <person name="Liu K.-W."/>
            <person name="Li Z."/>
            <person name="Hsiao Y.-Y."/>
            <person name="Qi Y."/>
            <person name="Fu T."/>
            <person name="Tang G."/>
            <person name="Zhang D."/>
            <person name="Sun W.-H."/>
            <person name="Liu D.-K."/>
            <person name="Li Y."/>
            <person name="Chen G.-Z."/>
            <person name="Liu X.-D."/>
            <person name="Liao X.-Y."/>
            <person name="Jiang Y.-T."/>
            <person name="Yu X."/>
            <person name="Hao Y."/>
            <person name="Huang J."/>
            <person name="Zhao X.-W."/>
            <person name="Ke S."/>
            <person name="Chen Y.-Y."/>
            <person name="Wu W.-L."/>
            <person name="Hsu J.-L."/>
            <person name="Lin Y.-F."/>
            <person name="Huang M.-D."/>
            <person name="Li C.-Y."/>
            <person name="Huang L."/>
            <person name="Wang Z.-W."/>
            <person name="Zhao X."/>
            <person name="Zhong W.-Y."/>
            <person name="Peng D.-H."/>
            <person name="Ahmad S."/>
            <person name="Lan S."/>
            <person name="Zhang J.-S."/>
            <person name="Tsai W.-C."/>
            <person name="Van De Peer Y."/>
            <person name="Liu Z.-J."/>
        </authorList>
    </citation>
    <scope>NUCLEOTIDE SEQUENCE</scope>
    <source>
        <strain evidence="2">CP</strain>
        <tissue evidence="2">Leaves</tissue>
    </source>
</reference>
<evidence type="ECO:0000313" key="2">
    <source>
        <dbReference type="EMBL" id="KAK1315015.1"/>
    </source>
</evidence>
<name>A0AAV9EQ80_ACOCL</name>
<accession>A0AAV9EQ80</accession>
<organism evidence="2 3">
    <name type="scientific">Acorus calamus</name>
    <name type="common">Sweet flag</name>
    <dbReference type="NCBI Taxonomy" id="4465"/>
    <lineage>
        <taxon>Eukaryota</taxon>
        <taxon>Viridiplantae</taxon>
        <taxon>Streptophyta</taxon>
        <taxon>Embryophyta</taxon>
        <taxon>Tracheophyta</taxon>
        <taxon>Spermatophyta</taxon>
        <taxon>Magnoliopsida</taxon>
        <taxon>Liliopsida</taxon>
        <taxon>Acoraceae</taxon>
        <taxon>Acorus</taxon>
    </lineage>
</organism>
<keyword evidence="3" id="KW-1185">Reference proteome</keyword>
<dbReference type="Pfam" id="PF14009">
    <property type="entry name" value="PADRE"/>
    <property type="match status" value="1"/>
</dbReference>
<comment type="caution">
    <text evidence="2">The sequence shown here is derived from an EMBL/GenBank/DDBJ whole genome shotgun (WGS) entry which is preliminary data.</text>
</comment>
<gene>
    <name evidence="2" type="ORF">QJS10_CPA06g01658</name>
</gene>
<dbReference type="Proteomes" id="UP001180020">
    <property type="component" value="Unassembled WGS sequence"/>
</dbReference>
<proteinExistence type="predicted"/>
<evidence type="ECO:0000313" key="3">
    <source>
        <dbReference type="Proteomes" id="UP001180020"/>
    </source>
</evidence>
<protein>
    <submittedName>
        <fullName evidence="2">Uncharacterized protein</fullName>
    </submittedName>
</protein>
<reference evidence="2" key="1">
    <citation type="journal article" date="2023" name="Nat. Commun.">
        <title>Diploid and tetraploid genomes of Acorus and the evolution of monocots.</title>
        <authorList>
            <person name="Ma L."/>
            <person name="Liu K.W."/>
            <person name="Li Z."/>
            <person name="Hsiao Y.Y."/>
            <person name="Qi Y."/>
            <person name="Fu T."/>
            <person name="Tang G.D."/>
            <person name="Zhang D."/>
            <person name="Sun W.H."/>
            <person name="Liu D.K."/>
            <person name="Li Y."/>
            <person name="Chen G.Z."/>
            <person name="Liu X.D."/>
            <person name="Liao X.Y."/>
            <person name="Jiang Y.T."/>
            <person name="Yu X."/>
            <person name="Hao Y."/>
            <person name="Huang J."/>
            <person name="Zhao X.W."/>
            <person name="Ke S."/>
            <person name="Chen Y.Y."/>
            <person name="Wu W.L."/>
            <person name="Hsu J.L."/>
            <person name="Lin Y.F."/>
            <person name="Huang M.D."/>
            <person name="Li C.Y."/>
            <person name="Huang L."/>
            <person name="Wang Z.W."/>
            <person name="Zhao X."/>
            <person name="Zhong W.Y."/>
            <person name="Peng D.H."/>
            <person name="Ahmad S."/>
            <person name="Lan S."/>
            <person name="Zhang J.S."/>
            <person name="Tsai W.C."/>
            <person name="Van de Peer Y."/>
            <person name="Liu Z.J."/>
        </authorList>
    </citation>
    <scope>NUCLEOTIDE SEQUENCE</scope>
    <source>
        <strain evidence="2">CP</strain>
    </source>
</reference>
<dbReference type="AlphaFoldDB" id="A0AAV9EQ80"/>
<dbReference type="PANTHER" id="PTHR33052">
    <property type="entry name" value="DUF4228 DOMAIN PROTEIN-RELATED"/>
    <property type="match status" value="1"/>
</dbReference>
<feature type="compositionally biased region" description="Basic residues" evidence="1">
    <location>
        <begin position="112"/>
        <end position="123"/>
    </location>
</feature>
<evidence type="ECO:0000256" key="1">
    <source>
        <dbReference type="SAM" id="MobiDB-lite"/>
    </source>
</evidence>
<feature type="region of interest" description="Disordered" evidence="1">
    <location>
        <begin position="107"/>
        <end position="126"/>
    </location>
</feature>